<dbReference type="PROSITE" id="PS51385">
    <property type="entry name" value="YJEF_N"/>
    <property type="match status" value="1"/>
</dbReference>
<accession>A0A437Q6U4</accession>
<comment type="similarity">
    <text evidence="4 19">In the C-terminal section; belongs to the NnrD/CARKD family.</text>
</comment>
<dbReference type="GO" id="GO:0110051">
    <property type="term" value="P:metabolite repair"/>
    <property type="evidence" value="ECO:0007669"/>
    <property type="project" value="TreeGrafter"/>
</dbReference>
<dbReference type="SUPFAM" id="SSF53613">
    <property type="entry name" value="Ribokinase-like"/>
    <property type="match status" value="1"/>
</dbReference>
<evidence type="ECO:0000256" key="3">
    <source>
        <dbReference type="ARBA" id="ARBA00006001"/>
    </source>
</evidence>
<dbReference type="GO" id="GO:0052855">
    <property type="term" value="F:ADP-dependent NAD(P)H-hydrate dehydratase activity"/>
    <property type="evidence" value="ECO:0007669"/>
    <property type="project" value="UniProtKB-UniRule"/>
</dbReference>
<dbReference type="SUPFAM" id="SSF64153">
    <property type="entry name" value="YjeF N-terminal domain-like"/>
    <property type="match status" value="1"/>
</dbReference>
<dbReference type="GO" id="GO:0046872">
    <property type="term" value="F:metal ion binding"/>
    <property type="evidence" value="ECO:0007669"/>
    <property type="project" value="UniProtKB-UniRule"/>
</dbReference>
<comment type="similarity">
    <text evidence="3 19">In the N-terminal section; belongs to the NnrE/AIBP family.</text>
</comment>
<dbReference type="EMBL" id="SACQ01000006">
    <property type="protein sequence ID" value="RVU30123.1"/>
    <property type="molecule type" value="Genomic_DNA"/>
</dbReference>
<dbReference type="InterPro" id="IPR004443">
    <property type="entry name" value="YjeF_N_dom"/>
</dbReference>
<dbReference type="AlphaFoldDB" id="A0A437Q6U4"/>
<dbReference type="PROSITE" id="PS01049">
    <property type="entry name" value="YJEF_C_1"/>
    <property type="match status" value="1"/>
</dbReference>
<keyword evidence="12 17" id="KW-0456">Lyase</keyword>
<dbReference type="EC" id="4.2.1.136" evidence="19"/>
<keyword evidence="9 18" id="KW-0630">Potassium</keyword>
<evidence type="ECO:0000313" key="23">
    <source>
        <dbReference type="Proteomes" id="UP000282818"/>
    </source>
</evidence>
<dbReference type="InterPro" id="IPR036652">
    <property type="entry name" value="YjeF_N_dom_sf"/>
</dbReference>
<evidence type="ECO:0000256" key="4">
    <source>
        <dbReference type="ARBA" id="ARBA00009524"/>
    </source>
</evidence>
<feature type="binding site" evidence="17">
    <location>
        <position position="325"/>
    </location>
    <ligand>
        <name>(6S)-NADPHX</name>
        <dbReference type="ChEBI" id="CHEBI:64076"/>
    </ligand>
</feature>
<dbReference type="GO" id="GO:0046496">
    <property type="term" value="P:nicotinamide nucleotide metabolic process"/>
    <property type="evidence" value="ECO:0007669"/>
    <property type="project" value="UniProtKB-UniRule"/>
</dbReference>
<comment type="cofactor">
    <cofactor evidence="18 19">
        <name>K(+)</name>
        <dbReference type="ChEBI" id="CHEBI:29103"/>
    </cofactor>
    <text evidence="18 19">Binds 1 potassium ion per subunit.</text>
</comment>
<evidence type="ECO:0000259" key="20">
    <source>
        <dbReference type="PROSITE" id="PS51383"/>
    </source>
</evidence>
<keyword evidence="23" id="KW-1185">Reference proteome</keyword>
<proteinExistence type="inferred from homology"/>
<evidence type="ECO:0000256" key="2">
    <source>
        <dbReference type="ARBA" id="ARBA00000909"/>
    </source>
</evidence>
<dbReference type="InterPro" id="IPR017953">
    <property type="entry name" value="Carbohydrate_kinase_pred_CS"/>
</dbReference>
<evidence type="ECO:0000256" key="12">
    <source>
        <dbReference type="ARBA" id="ARBA00023239"/>
    </source>
</evidence>
<dbReference type="CDD" id="cd01171">
    <property type="entry name" value="YXKO-related"/>
    <property type="match status" value="1"/>
</dbReference>
<dbReference type="InterPro" id="IPR030677">
    <property type="entry name" value="Nnr"/>
</dbReference>
<dbReference type="NCBIfam" id="TIGR00197">
    <property type="entry name" value="yjeF_nterm"/>
    <property type="match status" value="1"/>
</dbReference>
<comment type="similarity">
    <text evidence="17">Belongs to the NnrD/CARKD family.</text>
</comment>
<dbReference type="Gene3D" id="3.40.1190.20">
    <property type="match status" value="1"/>
</dbReference>
<feature type="binding site" evidence="18">
    <location>
        <position position="63"/>
    </location>
    <ligand>
        <name>K(+)</name>
        <dbReference type="ChEBI" id="CHEBI:29103"/>
    </ligand>
</feature>
<feature type="binding site" evidence="17">
    <location>
        <position position="441"/>
    </location>
    <ligand>
        <name>(6S)-NADPHX</name>
        <dbReference type="ChEBI" id="CHEBI:64076"/>
    </ligand>
</feature>
<comment type="function">
    <text evidence="18">Catalyzes the epimerization of the S- and R-forms of NAD(P)HX, a damaged form of NAD(P)H that is a result of enzymatic or heat-dependent hydration. This is a prerequisite for the S-specific NAD(P)H-hydrate dehydratase to allow the repair of both epimers of NAD(P)HX.</text>
</comment>
<feature type="binding site" evidence="18">
    <location>
        <position position="129"/>
    </location>
    <ligand>
        <name>K(+)</name>
        <dbReference type="ChEBI" id="CHEBI:29103"/>
    </ligand>
</feature>
<evidence type="ECO:0000256" key="13">
    <source>
        <dbReference type="ARBA" id="ARBA00023268"/>
    </source>
</evidence>
<evidence type="ECO:0000256" key="18">
    <source>
        <dbReference type="HAMAP-Rule" id="MF_01966"/>
    </source>
</evidence>
<comment type="catalytic activity">
    <reaction evidence="2 18 19">
        <text>(6R)-NADPHX = (6S)-NADPHX</text>
        <dbReference type="Rhea" id="RHEA:32227"/>
        <dbReference type="ChEBI" id="CHEBI:64076"/>
        <dbReference type="ChEBI" id="CHEBI:64077"/>
        <dbReference type="EC" id="5.1.99.6"/>
    </reaction>
</comment>
<dbReference type="Gene3D" id="3.40.50.10260">
    <property type="entry name" value="YjeF N-terminal domain"/>
    <property type="match status" value="1"/>
</dbReference>
<dbReference type="Pfam" id="PF03853">
    <property type="entry name" value="YjeF_N"/>
    <property type="match status" value="1"/>
</dbReference>
<dbReference type="InterPro" id="IPR029056">
    <property type="entry name" value="Ribokinase-like"/>
</dbReference>
<comment type="function">
    <text evidence="17">Catalyzes the dehydration of the S-form of NAD(P)HX at the expense of ADP, which is converted to AMP. Together with NAD(P)HX epimerase, which catalyzes the epimerization of the S- and R-forms, the enzyme allows the repair of both epimers of NAD(P)HX, a damaged form of NAD(P)H that is a result of enzymatic or heat-dependent hydration.</text>
</comment>
<feature type="binding site" evidence="17">
    <location>
        <position position="264"/>
    </location>
    <ligand>
        <name>(6S)-NADPHX</name>
        <dbReference type="ChEBI" id="CHEBI:64076"/>
    </ligand>
</feature>
<feature type="binding site" evidence="18">
    <location>
        <begin position="62"/>
        <end position="66"/>
    </location>
    <ligand>
        <name>(6S)-NADPHX</name>
        <dbReference type="ChEBI" id="CHEBI:64076"/>
    </ligand>
</feature>
<comment type="caution">
    <text evidence="18">Lacks conserved residue(s) required for the propagation of feature annotation.</text>
</comment>
<reference evidence="22 23" key="1">
    <citation type="submission" date="2019-01" db="EMBL/GenBank/DDBJ databases">
        <authorList>
            <person name="Chen W.-M."/>
        </authorList>
    </citation>
    <scope>NUCLEOTIDE SEQUENCE [LARGE SCALE GENOMIC DNA]</scope>
    <source>
        <strain evidence="22 23">HPM-16</strain>
    </source>
</reference>
<dbReference type="PROSITE" id="PS01050">
    <property type="entry name" value="YJEF_C_2"/>
    <property type="match status" value="1"/>
</dbReference>
<comment type="catalytic activity">
    <reaction evidence="1 18 19">
        <text>(6R)-NADHX = (6S)-NADHX</text>
        <dbReference type="Rhea" id="RHEA:32215"/>
        <dbReference type="ChEBI" id="CHEBI:64074"/>
        <dbReference type="ChEBI" id="CHEBI:64075"/>
        <dbReference type="EC" id="5.1.99.6"/>
    </reaction>
</comment>
<dbReference type="HAMAP" id="MF_01965">
    <property type="entry name" value="NADHX_dehydratase"/>
    <property type="match status" value="1"/>
</dbReference>
<keyword evidence="7 17" id="KW-0067">ATP-binding</keyword>
<dbReference type="PROSITE" id="PS51383">
    <property type="entry name" value="YJEF_C_3"/>
    <property type="match status" value="1"/>
</dbReference>
<keyword evidence="13" id="KW-0511">Multifunctional enzyme</keyword>
<evidence type="ECO:0000256" key="11">
    <source>
        <dbReference type="ARBA" id="ARBA00023235"/>
    </source>
</evidence>
<feature type="binding site" evidence="17">
    <location>
        <position position="440"/>
    </location>
    <ligand>
        <name>AMP</name>
        <dbReference type="ChEBI" id="CHEBI:456215"/>
    </ligand>
</feature>
<evidence type="ECO:0000256" key="15">
    <source>
        <dbReference type="ARBA" id="ARBA00048238"/>
    </source>
</evidence>
<comment type="caution">
    <text evidence="22">The sequence shown here is derived from an EMBL/GenBank/DDBJ whole genome shotgun (WGS) entry which is preliminary data.</text>
</comment>
<evidence type="ECO:0000256" key="16">
    <source>
        <dbReference type="ARBA" id="ARBA00049209"/>
    </source>
</evidence>
<gene>
    <name evidence="18" type="primary">nnrE</name>
    <name evidence="17" type="synonym">nnrD</name>
    <name evidence="22" type="ORF">EOE65_13825</name>
</gene>
<evidence type="ECO:0000313" key="22">
    <source>
        <dbReference type="EMBL" id="RVU30123.1"/>
    </source>
</evidence>
<feature type="domain" description="YjeF N-terminal" evidence="21">
    <location>
        <begin position="14"/>
        <end position="219"/>
    </location>
</feature>
<dbReference type="RefSeq" id="WP_127694907.1">
    <property type="nucleotide sequence ID" value="NZ_SACQ01000006.1"/>
</dbReference>
<dbReference type="PANTHER" id="PTHR12592:SF0">
    <property type="entry name" value="ATP-DEPENDENT (S)-NAD(P)H-HYDRATE DEHYDRATASE"/>
    <property type="match status" value="1"/>
</dbReference>
<keyword evidence="8 17" id="KW-0521">NADP</keyword>
<dbReference type="Pfam" id="PF01256">
    <property type="entry name" value="Carb_kinase"/>
    <property type="match status" value="1"/>
</dbReference>
<evidence type="ECO:0000259" key="21">
    <source>
        <dbReference type="PROSITE" id="PS51385"/>
    </source>
</evidence>
<protein>
    <recommendedName>
        <fullName evidence="19">Bifunctional NAD(P)H-hydrate repair enzyme</fullName>
    </recommendedName>
    <alternativeName>
        <fullName evidence="19">Nicotinamide nucleotide repair protein</fullName>
    </alternativeName>
    <domain>
        <recommendedName>
            <fullName evidence="19">ADP-dependent (S)-NAD(P)H-hydrate dehydratase</fullName>
            <ecNumber evidence="19">4.2.1.136</ecNumber>
        </recommendedName>
        <alternativeName>
            <fullName evidence="19">ADP-dependent NAD(P)HX dehydratase</fullName>
        </alternativeName>
    </domain>
    <domain>
        <recommendedName>
            <fullName evidence="19">NAD(P)H-hydrate epimerase</fullName>
            <ecNumber evidence="19">5.1.99.6</ecNumber>
        </recommendedName>
    </domain>
</protein>
<feature type="binding site" evidence="17">
    <location>
        <position position="375"/>
    </location>
    <ligand>
        <name>(6S)-NADPHX</name>
        <dbReference type="ChEBI" id="CHEBI:64076"/>
    </ligand>
</feature>
<evidence type="ECO:0000256" key="19">
    <source>
        <dbReference type="PIRNR" id="PIRNR017184"/>
    </source>
</evidence>
<evidence type="ECO:0000256" key="8">
    <source>
        <dbReference type="ARBA" id="ARBA00022857"/>
    </source>
</evidence>
<keyword evidence="6 17" id="KW-0547">Nucleotide-binding</keyword>
<comment type="subunit">
    <text evidence="17">Homotetramer.</text>
</comment>
<keyword evidence="5 18" id="KW-0479">Metal-binding</keyword>
<evidence type="ECO:0000256" key="6">
    <source>
        <dbReference type="ARBA" id="ARBA00022741"/>
    </source>
</evidence>
<feature type="binding site" evidence="18">
    <location>
        <position position="165"/>
    </location>
    <ligand>
        <name>K(+)</name>
        <dbReference type="ChEBI" id="CHEBI:29103"/>
    </ligand>
</feature>
<keyword evidence="10 17" id="KW-0520">NAD</keyword>
<dbReference type="PANTHER" id="PTHR12592">
    <property type="entry name" value="ATP-DEPENDENT (S)-NAD(P)H-HYDRATE DEHYDRATASE FAMILY MEMBER"/>
    <property type="match status" value="1"/>
</dbReference>
<comment type="cofactor">
    <cofactor evidence="17">
        <name>Mg(2+)</name>
        <dbReference type="ChEBI" id="CHEBI:18420"/>
    </cofactor>
</comment>
<dbReference type="PIRSF" id="PIRSF017184">
    <property type="entry name" value="Nnr"/>
    <property type="match status" value="1"/>
</dbReference>
<evidence type="ECO:0000256" key="9">
    <source>
        <dbReference type="ARBA" id="ARBA00022958"/>
    </source>
</evidence>
<name>A0A437Q6U4_9GAMM</name>
<dbReference type="GO" id="GO:0052856">
    <property type="term" value="F:NAD(P)HX epimerase activity"/>
    <property type="evidence" value="ECO:0007669"/>
    <property type="project" value="UniProtKB-UniRule"/>
</dbReference>
<dbReference type="EC" id="5.1.99.6" evidence="19"/>
<dbReference type="InterPro" id="IPR000631">
    <property type="entry name" value="CARKD"/>
</dbReference>
<comment type="catalytic activity">
    <reaction evidence="16 17 19">
        <text>(6S)-NADPHX + ADP = AMP + phosphate + NADPH + H(+)</text>
        <dbReference type="Rhea" id="RHEA:32235"/>
        <dbReference type="ChEBI" id="CHEBI:15378"/>
        <dbReference type="ChEBI" id="CHEBI:43474"/>
        <dbReference type="ChEBI" id="CHEBI:57783"/>
        <dbReference type="ChEBI" id="CHEBI:64076"/>
        <dbReference type="ChEBI" id="CHEBI:456215"/>
        <dbReference type="ChEBI" id="CHEBI:456216"/>
        <dbReference type="EC" id="4.2.1.136"/>
    </reaction>
</comment>
<dbReference type="NCBIfam" id="TIGR00196">
    <property type="entry name" value="yjeF_cterm"/>
    <property type="match status" value="1"/>
</dbReference>
<dbReference type="GO" id="GO:0005524">
    <property type="term" value="F:ATP binding"/>
    <property type="evidence" value="ECO:0007669"/>
    <property type="project" value="UniProtKB-UniRule"/>
</dbReference>
<evidence type="ECO:0000256" key="10">
    <source>
        <dbReference type="ARBA" id="ARBA00023027"/>
    </source>
</evidence>
<comment type="similarity">
    <text evidence="18">Belongs to the NnrE/AIBP family.</text>
</comment>
<evidence type="ECO:0000256" key="5">
    <source>
        <dbReference type="ARBA" id="ARBA00022723"/>
    </source>
</evidence>
<feature type="binding site" evidence="17">
    <location>
        <begin position="412"/>
        <end position="416"/>
    </location>
    <ligand>
        <name>AMP</name>
        <dbReference type="ChEBI" id="CHEBI:456215"/>
    </ligand>
</feature>
<evidence type="ECO:0000256" key="17">
    <source>
        <dbReference type="HAMAP-Rule" id="MF_01965"/>
    </source>
</evidence>
<feature type="binding site" evidence="18">
    <location>
        <begin position="133"/>
        <end position="139"/>
    </location>
    <ligand>
        <name>(6S)-NADPHX</name>
        <dbReference type="ChEBI" id="CHEBI:64076"/>
    </ligand>
</feature>
<evidence type="ECO:0000256" key="7">
    <source>
        <dbReference type="ARBA" id="ARBA00022840"/>
    </source>
</evidence>
<feature type="domain" description="YjeF C-terminal" evidence="20">
    <location>
        <begin position="229"/>
        <end position="500"/>
    </location>
</feature>
<comment type="function">
    <text evidence="14 19">Bifunctional enzyme that catalyzes the epimerization of the S- and R-forms of NAD(P)HX and the dehydration of the S-form of NAD(P)HX at the expense of ADP, which is converted to AMP. This allows the repair of both epimers of NAD(P)HX, a damaged form of NAD(P)H that is a result of enzymatic or heat-dependent hydration.</text>
</comment>
<keyword evidence="11 18" id="KW-0413">Isomerase</keyword>
<organism evidence="22 23">
    <name type="scientific">Neptunomonas marina</name>
    <dbReference type="NCBI Taxonomy" id="1815562"/>
    <lineage>
        <taxon>Bacteria</taxon>
        <taxon>Pseudomonadati</taxon>
        <taxon>Pseudomonadota</taxon>
        <taxon>Gammaproteobacteria</taxon>
        <taxon>Oceanospirillales</taxon>
        <taxon>Oceanospirillaceae</taxon>
        <taxon>Neptunomonas</taxon>
    </lineage>
</organism>
<feature type="binding site" evidence="18">
    <location>
        <position position="162"/>
    </location>
    <ligand>
        <name>(6S)-NADPHX</name>
        <dbReference type="ChEBI" id="CHEBI:64076"/>
    </ligand>
</feature>
<evidence type="ECO:0000256" key="1">
    <source>
        <dbReference type="ARBA" id="ARBA00000013"/>
    </source>
</evidence>
<sequence>MNILPSALYTAEQTRLLDKTAIETAGIPGFTLMKRAGRAVFSALLNRWPRVASITVLCGGGNNGGDGFVVAALAKQKGLQVQALFVGGQGFAAGLSGEAREAWLWASGEGVHFEPYDAATPLHGEVIVDALLGTGLTGEVREPFAALIERINRMNTPVLSVDIPSGLCSDTGRMLGSAIKADITISFIGLKFGLFSHNAVNHVGEVLFDDLRIPDTVYEQVDVAAFRVTQEDVAECLPPRRRTAHKGDFGHVLVVGGNSGMGGAALMAAEMAVSCGAGKVSLATREEHVVASLIRVPEVMVKGVRSGLEISPLLEQVSVVVIGPGLGRDAWADHMLQVVLQSNKPMVLDADALNLIADKGLLSRLKSLPSVITPHPGEAARLLGTDTAEIQSARQSSVEQLHRETGAVVLLKGSRTLISDGDSLYVCSAGNPGMASGGMGDVLSGVIGGLLAQKLSLIDAARVGAYAHAHAADLCAEQNGEIGLKATDLIPYVRSVLNGIV</sequence>
<comment type="catalytic activity">
    <reaction evidence="15 17 19">
        <text>(6S)-NADHX + ADP = AMP + phosphate + NADH + H(+)</text>
        <dbReference type="Rhea" id="RHEA:32223"/>
        <dbReference type="ChEBI" id="CHEBI:15378"/>
        <dbReference type="ChEBI" id="CHEBI:43474"/>
        <dbReference type="ChEBI" id="CHEBI:57945"/>
        <dbReference type="ChEBI" id="CHEBI:64074"/>
        <dbReference type="ChEBI" id="CHEBI:456215"/>
        <dbReference type="ChEBI" id="CHEBI:456216"/>
        <dbReference type="EC" id="4.2.1.136"/>
    </reaction>
</comment>
<dbReference type="HAMAP" id="MF_01966">
    <property type="entry name" value="NADHX_epimerase"/>
    <property type="match status" value="1"/>
</dbReference>
<dbReference type="Proteomes" id="UP000282818">
    <property type="component" value="Unassembled WGS sequence"/>
</dbReference>
<evidence type="ECO:0000256" key="14">
    <source>
        <dbReference type="ARBA" id="ARBA00025153"/>
    </source>
</evidence>